<evidence type="ECO:0000313" key="3">
    <source>
        <dbReference type="Proteomes" id="UP000003113"/>
    </source>
</evidence>
<dbReference type="STRING" id="477184.KYC_12568"/>
<dbReference type="Proteomes" id="UP000003113">
    <property type="component" value="Unassembled WGS sequence"/>
</dbReference>
<dbReference type="EMBL" id="AGUF01000046">
    <property type="protein sequence ID" value="EHK65961.1"/>
    <property type="molecule type" value="Genomic_DNA"/>
</dbReference>
<keyword evidence="3" id="KW-1185">Reference proteome</keyword>
<organism evidence="2 3">
    <name type="scientific">Achromobacter arsenitoxydans SY8</name>
    <dbReference type="NCBI Taxonomy" id="477184"/>
    <lineage>
        <taxon>Bacteria</taxon>
        <taxon>Pseudomonadati</taxon>
        <taxon>Pseudomonadota</taxon>
        <taxon>Betaproteobacteria</taxon>
        <taxon>Burkholderiales</taxon>
        <taxon>Alcaligenaceae</taxon>
        <taxon>Achromobacter</taxon>
    </lineage>
</organism>
<keyword evidence="1" id="KW-1133">Transmembrane helix</keyword>
<evidence type="ECO:0000313" key="2">
    <source>
        <dbReference type="EMBL" id="EHK65961.1"/>
    </source>
</evidence>
<keyword evidence="1" id="KW-0812">Transmembrane</keyword>
<proteinExistence type="predicted"/>
<sequence length="31" mass="3479">MMTAYAVWAMAALYAIALIGDALMARCWRDE</sequence>
<feature type="transmembrane region" description="Helical" evidence="1">
    <location>
        <begin position="6"/>
        <end position="25"/>
    </location>
</feature>
<gene>
    <name evidence="2" type="ORF">KYC_12568</name>
</gene>
<evidence type="ECO:0000256" key="1">
    <source>
        <dbReference type="SAM" id="Phobius"/>
    </source>
</evidence>
<reference evidence="2 3" key="1">
    <citation type="journal article" date="2012" name="J. Bacteriol.">
        <title>Genome sequence of the highly efficient arsenite-oxidizing bacterium Achromobacter arsenitoxydans SY8.</title>
        <authorList>
            <person name="Li X."/>
            <person name="Hu Y."/>
            <person name="Gong J."/>
            <person name="Lin Y."/>
            <person name="Johnstone L."/>
            <person name="Rensing C."/>
            <person name="Wang G."/>
        </authorList>
    </citation>
    <scope>NUCLEOTIDE SEQUENCE [LARGE SCALE GENOMIC DNA]</scope>
    <source>
        <strain evidence="2 3">SY8</strain>
    </source>
</reference>
<comment type="caution">
    <text evidence="2">The sequence shown here is derived from an EMBL/GenBank/DDBJ whole genome shotgun (WGS) entry which is preliminary data.</text>
</comment>
<protein>
    <submittedName>
        <fullName evidence="2">Uncharacterized protein</fullName>
    </submittedName>
</protein>
<accession>H0F6Q3</accession>
<keyword evidence="1" id="KW-0472">Membrane</keyword>
<dbReference type="AlphaFoldDB" id="H0F6Q3"/>
<name>H0F6Q3_9BURK</name>